<dbReference type="SUPFAM" id="SSF49464">
    <property type="entry name" value="Carboxypeptidase regulatory domain-like"/>
    <property type="match status" value="1"/>
</dbReference>
<keyword evidence="6 7" id="KW-0998">Cell outer membrane</keyword>
<feature type="signal peptide" evidence="8">
    <location>
        <begin position="1"/>
        <end position="25"/>
    </location>
</feature>
<dbReference type="InterPro" id="IPR037066">
    <property type="entry name" value="Plug_dom_sf"/>
</dbReference>
<protein>
    <submittedName>
        <fullName evidence="10">TonB-dependent receptor</fullName>
    </submittedName>
</protein>
<reference evidence="10" key="1">
    <citation type="submission" date="2019-03" db="EMBL/GenBank/DDBJ databases">
        <title>Lake Tanganyika Metagenome-Assembled Genomes (MAGs).</title>
        <authorList>
            <person name="Tran P."/>
        </authorList>
    </citation>
    <scope>NUCLEOTIDE SEQUENCE</scope>
    <source>
        <strain evidence="10">M_DeepCast_400m_m2_100</strain>
    </source>
</reference>
<dbReference type="Pfam" id="PF13620">
    <property type="entry name" value="CarboxypepD_reg"/>
    <property type="match status" value="1"/>
</dbReference>
<keyword evidence="4 7" id="KW-0812">Transmembrane</keyword>
<dbReference type="Proteomes" id="UP000748308">
    <property type="component" value="Unassembled WGS sequence"/>
</dbReference>
<name>A0A937X9T1_UNCEI</name>
<gene>
    <name evidence="10" type="ORF">FJY75_04545</name>
</gene>
<evidence type="ECO:0000256" key="4">
    <source>
        <dbReference type="ARBA" id="ARBA00022692"/>
    </source>
</evidence>
<evidence type="ECO:0000256" key="7">
    <source>
        <dbReference type="PROSITE-ProRule" id="PRU01360"/>
    </source>
</evidence>
<evidence type="ECO:0000256" key="8">
    <source>
        <dbReference type="SAM" id="SignalP"/>
    </source>
</evidence>
<dbReference type="Gene3D" id="2.170.130.10">
    <property type="entry name" value="TonB-dependent receptor, plug domain"/>
    <property type="match status" value="1"/>
</dbReference>
<evidence type="ECO:0000313" key="11">
    <source>
        <dbReference type="Proteomes" id="UP000748308"/>
    </source>
</evidence>
<evidence type="ECO:0000256" key="2">
    <source>
        <dbReference type="ARBA" id="ARBA00022448"/>
    </source>
</evidence>
<feature type="domain" description="TonB-dependent receptor plug" evidence="9">
    <location>
        <begin position="136"/>
        <end position="228"/>
    </location>
</feature>
<keyword evidence="8" id="KW-0732">Signal</keyword>
<evidence type="ECO:0000256" key="1">
    <source>
        <dbReference type="ARBA" id="ARBA00004571"/>
    </source>
</evidence>
<dbReference type="GO" id="GO:0009279">
    <property type="term" value="C:cell outer membrane"/>
    <property type="evidence" value="ECO:0007669"/>
    <property type="project" value="UniProtKB-SubCell"/>
</dbReference>
<accession>A0A937X9T1</accession>
<dbReference type="EMBL" id="VGIY01000076">
    <property type="protein sequence ID" value="MBM3317104.1"/>
    <property type="molecule type" value="Genomic_DNA"/>
</dbReference>
<dbReference type="InterPro" id="IPR036942">
    <property type="entry name" value="Beta-barrel_TonB_sf"/>
</dbReference>
<comment type="similarity">
    <text evidence="7">Belongs to the TonB-dependent receptor family.</text>
</comment>
<evidence type="ECO:0000259" key="9">
    <source>
        <dbReference type="Pfam" id="PF07715"/>
    </source>
</evidence>
<dbReference type="SUPFAM" id="SSF56935">
    <property type="entry name" value="Porins"/>
    <property type="match status" value="1"/>
</dbReference>
<sequence length="895" mass="100362">MKMGRGIACLVWVLVLAGGGAAVQAQLAAPADVGDIAGLVRDASSGKPLGYANVLVEGTNWGAMTLDDGSFQIKNIPAGTYTLRVRMMGYGEQGVAGVVVTSGATARVTVSLEEKIVATLAPMEVVGQKKKIDKQSTAVRHTKTSEELGDLPVDDFTAAIGLNAGVVARGGELHFRGGRAGEVQFQVDGVPVRDPLVGGGLSLSMLAVESSEVLLGGLDAKYGNAQSGVVNYRTKEGTERLSGEVRYVTDDYGSPSNTFDNYDRIFVGLGGPTPIPNMTYYVSGEATYQDNYPKTVERRSRRKLLNFISVGDRKNNHVKLQTKLAYKPGPNYKLTLEIIDQKTRLDNYYHMWSRAGYVQTFLDTTRTEEVERRYGRWSPLPLDSTYVYYNAAERTPNTLDTFRQYKLIFLHSLSAEAQYSLRFSKQEYFQDTRVQGKKEWEYEGQRERDYWFNYTDFTSSDFFVVAGDYPYLSTRETKVYQGLFDLTWRKGKHTFEAGASGTYNDMRLFSVTRPYQNSPGGEIGYPRTIYHYYNPEGAAYIQDRWEHEGMVLNAGLRYDVFSVGDQVALAEVSDPVKTQLSPRIGIGYPISDRDVFSFHYGRLYQIPDRQYIFDNRDVYDGVRGNPNLSNETTIQYQAAIQHLFSELLVGQFSVYYKDIYGLITAEQTQDWSSTGFITTYVNKDYASAKGFEVSLSRGFRNYMRWDLSYTYGVAMGVSSDPTAAVARNFVYLPTGEQPLNWDVRHSVGATLTVGDRRTWGVHMAWDFTTGVPYTPEQRNTRQLQPEDINSRRMPSETTLNVRADKYYTLWGKQLSLFVDARNLLDARNITSLAPGNWPAPPVQSAYVIYYTETGRAGGAYLADRNGDGVDEFIPLNDPRVFGDPRTIRVGVGFQF</sequence>
<dbReference type="AlphaFoldDB" id="A0A937X9T1"/>
<dbReference type="InterPro" id="IPR012910">
    <property type="entry name" value="Plug_dom"/>
</dbReference>
<organism evidence="10 11">
    <name type="scientific">Eiseniibacteriota bacterium</name>
    <dbReference type="NCBI Taxonomy" id="2212470"/>
    <lineage>
        <taxon>Bacteria</taxon>
        <taxon>Candidatus Eiseniibacteriota</taxon>
    </lineage>
</organism>
<comment type="caution">
    <text evidence="10">The sequence shown here is derived from an EMBL/GenBank/DDBJ whole genome shotgun (WGS) entry which is preliminary data.</text>
</comment>
<evidence type="ECO:0000256" key="3">
    <source>
        <dbReference type="ARBA" id="ARBA00022452"/>
    </source>
</evidence>
<keyword evidence="5 7" id="KW-0472">Membrane</keyword>
<dbReference type="Gene3D" id="2.40.170.20">
    <property type="entry name" value="TonB-dependent receptor, beta-barrel domain"/>
    <property type="match status" value="1"/>
</dbReference>
<dbReference type="InterPro" id="IPR039426">
    <property type="entry name" value="TonB-dep_rcpt-like"/>
</dbReference>
<dbReference type="PROSITE" id="PS52016">
    <property type="entry name" value="TONB_DEPENDENT_REC_3"/>
    <property type="match status" value="1"/>
</dbReference>
<evidence type="ECO:0000313" key="10">
    <source>
        <dbReference type="EMBL" id="MBM3317104.1"/>
    </source>
</evidence>
<keyword evidence="2 7" id="KW-0813">Transport</keyword>
<dbReference type="Pfam" id="PF07715">
    <property type="entry name" value="Plug"/>
    <property type="match status" value="1"/>
</dbReference>
<dbReference type="InterPro" id="IPR008969">
    <property type="entry name" value="CarboxyPept-like_regulatory"/>
</dbReference>
<evidence type="ECO:0000256" key="5">
    <source>
        <dbReference type="ARBA" id="ARBA00023136"/>
    </source>
</evidence>
<proteinExistence type="inferred from homology"/>
<feature type="chain" id="PRO_5038038537" evidence="8">
    <location>
        <begin position="26"/>
        <end position="895"/>
    </location>
</feature>
<evidence type="ECO:0000256" key="6">
    <source>
        <dbReference type="ARBA" id="ARBA00023237"/>
    </source>
</evidence>
<keyword evidence="10" id="KW-0675">Receptor</keyword>
<dbReference type="Gene3D" id="2.60.40.1120">
    <property type="entry name" value="Carboxypeptidase-like, regulatory domain"/>
    <property type="match status" value="1"/>
</dbReference>
<comment type="subcellular location">
    <subcellularLocation>
        <location evidence="1 7">Cell outer membrane</location>
        <topology evidence="1 7">Multi-pass membrane protein</topology>
    </subcellularLocation>
</comment>
<keyword evidence="3 7" id="KW-1134">Transmembrane beta strand</keyword>